<name>A0AA36H215_CYLNA</name>
<dbReference type="EMBL" id="CATQJL010000305">
    <property type="protein sequence ID" value="CAJ0602168.1"/>
    <property type="molecule type" value="Genomic_DNA"/>
</dbReference>
<evidence type="ECO:0000313" key="2">
    <source>
        <dbReference type="EMBL" id="CAJ0602168.1"/>
    </source>
</evidence>
<feature type="transmembrane region" description="Helical" evidence="1">
    <location>
        <begin position="91"/>
        <end position="111"/>
    </location>
</feature>
<gene>
    <name evidence="2" type="ORF">CYNAS_LOCUS14151</name>
</gene>
<feature type="transmembrane region" description="Helical" evidence="1">
    <location>
        <begin position="56"/>
        <end position="79"/>
    </location>
</feature>
<comment type="caution">
    <text evidence="2">The sequence shown here is derived from an EMBL/GenBank/DDBJ whole genome shotgun (WGS) entry which is preliminary data.</text>
</comment>
<feature type="transmembrane region" description="Helical" evidence="1">
    <location>
        <begin position="147"/>
        <end position="170"/>
    </location>
</feature>
<accession>A0AA36H215</accession>
<dbReference type="AlphaFoldDB" id="A0AA36H215"/>
<keyword evidence="1" id="KW-0812">Transmembrane</keyword>
<evidence type="ECO:0000313" key="3">
    <source>
        <dbReference type="Proteomes" id="UP001176961"/>
    </source>
</evidence>
<proteinExistence type="predicted"/>
<keyword evidence="3" id="KW-1185">Reference proteome</keyword>
<protein>
    <submittedName>
        <fullName evidence="2">Uncharacterized protein</fullName>
    </submittedName>
</protein>
<keyword evidence="1" id="KW-1133">Transmembrane helix</keyword>
<organism evidence="2 3">
    <name type="scientific">Cylicocyclus nassatus</name>
    <name type="common">Nematode worm</name>
    <dbReference type="NCBI Taxonomy" id="53992"/>
    <lineage>
        <taxon>Eukaryota</taxon>
        <taxon>Metazoa</taxon>
        <taxon>Ecdysozoa</taxon>
        <taxon>Nematoda</taxon>
        <taxon>Chromadorea</taxon>
        <taxon>Rhabditida</taxon>
        <taxon>Rhabditina</taxon>
        <taxon>Rhabditomorpha</taxon>
        <taxon>Strongyloidea</taxon>
        <taxon>Strongylidae</taxon>
        <taxon>Cylicocyclus</taxon>
    </lineage>
</organism>
<evidence type="ECO:0000256" key="1">
    <source>
        <dbReference type="SAM" id="Phobius"/>
    </source>
</evidence>
<keyword evidence="1" id="KW-0472">Membrane</keyword>
<sequence>MPERLERIARALCLCLNALFFILSIFIIVFVCAAAINVPKPDISPQPLTSYPQYIVTIILIASYALCLFFLTTFGFIAICLSGSFLLSVHILAQIAMICAQLIAVAFTMTVRKRLHLKLEESWRDRPGCMVGAECVPVQRFLRSETLLMIILCVALILQIFLLIASVIVCEHRSHVERQQLLKQQNEEEDEY</sequence>
<feature type="transmembrane region" description="Helical" evidence="1">
    <location>
        <begin position="12"/>
        <end position="36"/>
    </location>
</feature>
<reference evidence="2" key="1">
    <citation type="submission" date="2023-07" db="EMBL/GenBank/DDBJ databases">
        <authorList>
            <consortium name="CYATHOMIX"/>
        </authorList>
    </citation>
    <scope>NUCLEOTIDE SEQUENCE</scope>
    <source>
        <strain evidence="2">N/A</strain>
    </source>
</reference>
<dbReference type="Proteomes" id="UP001176961">
    <property type="component" value="Unassembled WGS sequence"/>
</dbReference>